<name>A0ABU7RSH0_9ACTN</name>
<gene>
    <name evidence="2" type="ORF">V1633_13155</name>
</gene>
<dbReference type="EMBL" id="JAZGQK010000011">
    <property type="protein sequence ID" value="MEE6259435.1"/>
    <property type="molecule type" value="Genomic_DNA"/>
</dbReference>
<keyword evidence="3" id="KW-1185">Reference proteome</keyword>
<dbReference type="PANTHER" id="PTHR37981">
    <property type="entry name" value="LIPASE 2"/>
    <property type="match status" value="1"/>
</dbReference>
<feature type="region of interest" description="Disordered" evidence="1">
    <location>
        <begin position="430"/>
        <end position="575"/>
    </location>
</feature>
<evidence type="ECO:0000313" key="2">
    <source>
        <dbReference type="EMBL" id="MEE6259435.1"/>
    </source>
</evidence>
<dbReference type="RefSeq" id="WP_331214563.1">
    <property type="nucleotide sequence ID" value="NZ_JAZGQK010000011.1"/>
</dbReference>
<dbReference type="SUPFAM" id="SSF52266">
    <property type="entry name" value="SGNH hydrolase"/>
    <property type="match status" value="1"/>
</dbReference>
<proteinExistence type="predicted"/>
<dbReference type="InterPro" id="IPR036514">
    <property type="entry name" value="SGNH_hydro_sf"/>
</dbReference>
<dbReference type="PANTHER" id="PTHR37981:SF1">
    <property type="entry name" value="SGNH HYDROLASE-TYPE ESTERASE DOMAIN-CONTAINING PROTEIN"/>
    <property type="match status" value="1"/>
</dbReference>
<organism evidence="2 3">
    <name type="scientific">Plantactinospora sonchi</name>
    <dbReference type="NCBI Taxonomy" id="1544735"/>
    <lineage>
        <taxon>Bacteria</taxon>
        <taxon>Bacillati</taxon>
        <taxon>Actinomycetota</taxon>
        <taxon>Actinomycetes</taxon>
        <taxon>Micromonosporales</taxon>
        <taxon>Micromonosporaceae</taxon>
        <taxon>Plantactinospora</taxon>
    </lineage>
</organism>
<dbReference type="InterPro" id="IPR037460">
    <property type="entry name" value="SEST-like"/>
</dbReference>
<sequence>MPRRWGVPRPPADTARRPARSRRARAAVLAVAAGLVGTLIVASPGLAIPPTPDVPIGEEPPPPPPTRPALIPAPGTLEKLAELAEQVACPSGNGPVAPWQGTAGVTPRPQQRVVRIVIVGDSYMSGEGAGDYLNKRGVIPPPYVRGPVNTAPLPAPGYTQEDYNADWRHRSRHAAALLAIDELRKANPDVVFDVVFNASSGAETKHFWTAQSDEGRNNPPQNAGINNQTNLVVVGMGGNDAGFGPLVEHALRHNDQAGLQSLAAQRTALLNPRTDDVEWADANSAQPASLVSRYIKMVRAIHTQGPNTRVMMVTYPQGLTRRDIADGVMGVLLAGYEYEVLVKLAPQISDAIRRAQQILTSKGVQVDLLDIRNAFAGHTLGTDDPWVNGLVYQTGSGSLFNRLQETAHPNRRGTQALSAHYAKMIATELGVRPPPTGARPNGGVTQPCRPGLPPPSTGGGGSGSGGGGSGSGGGGSGGGGSPGTPPGGGPPPGGGDYPGPGVPPPGGDDGDSGDNGWGDIDPIAPTDPQDPYIPDGLEGPFPTLPTNPNYGNGGEPPMDAPLPDANVNYGPGWKN</sequence>
<reference evidence="2 3" key="1">
    <citation type="submission" date="2024-01" db="EMBL/GenBank/DDBJ databases">
        <title>Genome insights into Plantactinospora sonchi sp. nov.</title>
        <authorList>
            <person name="Wang L."/>
        </authorList>
    </citation>
    <scope>NUCLEOTIDE SEQUENCE [LARGE SCALE GENOMIC DNA]</scope>
    <source>
        <strain evidence="2 3">NEAU-QY2</strain>
    </source>
</reference>
<evidence type="ECO:0000256" key="1">
    <source>
        <dbReference type="SAM" id="MobiDB-lite"/>
    </source>
</evidence>
<evidence type="ECO:0000313" key="3">
    <source>
        <dbReference type="Proteomes" id="UP001332243"/>
    </source>
</evidence>
<protein>
    <recommendedName>
        <fullName evidence="4">SGNH hydrolase-type esterase domain-containing protein</fullName>
    </recommendedName>
</protein>
<feature type="compositionally biased region" description="Gly residues" evidence="1">
    <location>
        <begin position="457"/>
        <end position="482"/>
    </location>
</feature>
<comment type="caution">
    <text evidence="2">The sequence shown here is derived from an EMBL/GenBank/DDBJ whole genome shotgun (WGS) entry which is preliminary data.</text>
</comment>
<dbReference type="Gene3D" id="3.40.50.1110">
    <property type="entry name" value="SGNH hydrolase"/>
    <property type="match status" value="1"/>
</dbReference>
<evidence type="ECO:0008006" key="4">
    <source>
        <dbReference type="Google" id="ProtNLM"/>
    </source>
</evidence>
<feature type="region of interest" description="Disordered" evidence="1">
    <location>
        <begin position="1"/>
        <end position="21"/>
    </location>
</feature>
<dbReference type="Proteomes" id="UP001332243">
    <property type="component" value="Unassembled WGS sequence"/>
</dbReference>
<accession>A0ABU7RSH0</accession>
<feature type="compositionally biased region" description="Pro residues" evidence="1">
    <location>
        <begin position="483"/>
        <end position="493"/>
    </location>
</feature>